<keyword evidence="2" id="KW-1185">Reference proteome</keyword>
<dbReference type="InterPro" id="IPR029060">
    <property type="entry name" value="PIN-like_dom_sf"/>
</dbReference>
<sequence>MIQISASIGQEAAAAFNCYGRGRRKADLNMGDCFSYACAKAYRLPLLFKGSEFPHTDIAVA</sequence>
<comment type="caution">
    <text evidence="1">The sequence shown here is derived from an EMBL/GenBank/DDBJ whole genome shotgun (WGS) entry which is preliminary data.</text>
</comment>
<dbReference type="OrthoDB" id="32625at2"/>
<gene>
    <name evidence="1" type="ORF">BWR60_00480</name>
</gene>
<accession>A0A211ZV22</accession>
<dbReference type="EMBL" id="NHON01000001">
    <property type="protein sequence ID" value="OWJ69059.1"/>
    <property type="molecule type" value="Genomic_DNA"/>
</dbReference>
<dbReference type="AlphaFoldDB" id="A0A211ZV22"/>
<evidence type="ECO:0000313" key="2">
    <source>
        <dbReference type="Proteomes" id="UP000196655"/>
    </source>
</evidence>
<evidence type="ECO:0008006" key="3">
    <source>
        <dbReference type="Google" id="ProtNLM"/>
    </source>
</evidence>
<evidence type="ECO:0000313" key="1">
    <source>
        <dbReference type="EMBL" id="OWJ69059.1"/>
    </source>
</evidence>
<dbReference type="RefSeq" id="WP_088149046.1">
    <property type="nucleotide sequence ID" value="NZ_NHON01000001.1"/>
</dbReference>
<protein>
    <recommendedName>
        <fullName evidence="3">PIN domain-containing protein</fullName>
    </recommendedName>
</protein>
<dbReference type="Gene3D" id="3.40.50.1010">
    <property type="entry name" value="5'-nuclease"/>
    <property type="match status" value="1"/>
</dbReference>
<proteinExistence type="predicted"/>
<dbReference type="SUPFAM" id="SSF88723">
    <property type="entry name" value="PIN domain-like"/>
    <property type="match status" value="1"/>
</dbReference>
<reference evidence="2" key="1">
    <citation type="submission" date="2017-05" db="EMBL/GenBank/DDBJ databases">
        <authorList>
            <person name="Macchi M."/>
            <person name="Festa S."/>
            <person name="Coppotelli B.M."/>
            <person name="Morelli I.S."/>
        </authorList>
    </citation>
    <scope>NUCLEOTIDE SEQUENCE [LARGE SCALE GENOMIC DNA]</scope>
    <source>
        <strain evidence="2">I</strain>
    </source>
</reference>
<dbReference type="Proteomes" id="UP000196655">
    <property type="component" value="Unassembled WGS sequence"/>
</dbReference>
<dbReference type="CDD" id="cd09871">
    <property type="entry name" value="PIN_MtVapC28-VapC30-like"/>
    <property type="match status" value="1"/>
</dbReference>
<name>A0A211ZV22_9PROT</name>
<organism evidence="1 2">
    <name type="scientific">Inquilinus limosus</name>
    <dbReference type="NCBI Taxonomy" id="171674"/>
    <lineage>
        <taxon>Bacteria</taxon>
        <taxon>Pseudomonadati</taxon>
        <taxon>Pseudomonadota</taxon>
        <taxon>Alphaproteobacteria</taxon>
        <taxon>Rhodospirillales</taxon>
        <taxon>Rhodospirillaceae</taxon>
        <taxon>Inquilinus</taxon>
    </lineage>
</organism>